<accession>A0ABN8N6R6</accession>
<dbReference type="EMBL" id="CALNXK010000009">
    <property type="protein sequence ID" value="CAH3041238.1"/>
    <property type="molecule type" value="Genomic_DNA"/>
</dbReference>
<reference evidence="1 2" key="1">
    <citation type="submission" date="2022-05" db="EMBL/GenBank/DDBJ databases">
        <authorList>
            <consortium name="Genoscope - CEA"/>
            <person name="William W."/>
        </authorList>
    </citation>
    <scope>NUCLEOTIDE SEQUENCE [LARGE SCALE GENOMIC DNA]</scope>
</reference>
<proteinExistence type="predicted"/>
<sequence length="111" mass="12503">MSLVRLKQQVNNDYVPSRSTKCTVTYSEDENVLPRLRGRRADMNEERSELLTYLEDYKDLDNRRLNISSSFGGLSNTSSLPKPPRASLIIARCTELLSSPQSCIAGKFSTT</sequence>
<protein>
    <submittedName>
        <fullName evidence="1">Uncharacterized protein</fullName>
    </submittedName>
</protein>
<evidence type="ECO:0000313" key="1">
    <source>
        <dbReference type="EMBL" id="CAH3041238.1"/>
    </source>
</evidence>
<dbReference type="Proteomes" id="UP001159405">
    <property type="component" value="Unassembled WGS sequence"/>
</dbReference>
<gene>
    <name evidence="1" type="ORF">PLOB_00048140</name>
</gene>
<name>A0ABN8N6R6_9CNID</name>
<comment type="caution">
    <text evidence="1">The sequence shown here is derived from an EMBL/GenBank/DDBJ whole genome shotgun (WGS) entry which is preliminary data.</text>
</comment>
<evidence type="ECO:0000313" key="2">
    <source>
        <dbReference type="Proteomes" id="UP001159405"/>
    </source>
</evidence>
<keyword evidence="2" id="KW-1185">Reference proteome</keyword>
<organism evidence="1 2">
    <name type="scientific">Porites lobata</name>
    <dbReference type="NCBI Taxonomy" id="104759"/>
    <lineage>
        <taxon>Eukaryota</taxon>
        <taxon>Metazoa</taxon>
        <taxon>Cnidaria</taxon>
        <taxon>Anthozoa</taxon>
        <taxon>Hexacorallia</taxon>
        <taxon>Scleractinia</taxon>
        <taxon>Fungiina</taxon>
        <taxon>Poritidae</taxon>
        <taxon>Porites</taxon>
    </lineage>
</organism>